<keyword evidence="2" id="KW-0614">Plasmid</keyword>
<geneLocation type="plasmid" evidence="3">
    <name>phma33</name>
</geneLocation>
<evidence type="ECO:0000256" key="1">
    <source>
        <dbReference type="SAM" id="MobiDB-lite"/>
    </source>
</evidence>
<feature type="compositionally biased region" description="Polar residues" evidence="1">
    <location>
        <begin position="356"/>
        <end position="376"/>
    </location>
</feature>
<sequence length="376" mass="42514">MSGQNQYERCVEQAFAEFRAYDEVVDIVAAWEQFLSDISVASAFDFQWFPDPITTDTGAERAPTFISSLTSEYAIVADVIQEIDSDAQDFRERLVPLTAVDTGDVAYDGISPETVDVCLLIASEQAQAARVHLDSFDDGFLQAPNVIPLEFSLIDQDTTPKYKFERMSLVGENFRDKSLPTHARMSPRVSTDGELASIQISISDFDRHKATGVLCNKQPPSLYLACHMWDRVFYDQLNDSQQIEWRREDPDQTLTFEIEAGSLADKLNDSYIPNGSVNSAWVNDTLDYLCVVETAEKLTDSRYRIQFRNLSEKRREYKDVVVRGGEFSDLAMLFAGWHCENEVELERGDLDKLTEPTESVGATDSEDYTQPTIGEF</sequence>
<name>A0A4P8JQ67_HALMA</name>
<evidence type="ECO:0000313" key="2">
    <source>
        <dbReference type="EMBL" id="QCP89409.1"/>
    </source>
</evidence>
<dbReference type="Proteomes" id="UP000298722">
    <property type="component" value="Plasmid pHMA33"/>
</dbReference>
<feature type="region of interest" description="Disordered" evidence="1">
    <location>
        <begin position="348"/>
        <end position="376"/>
    </location>
</feature>
<dbReference type="AlphaFoldDB" id="A0A4P8JQ67"/>
<proteinExistence type="predicted"/>
<evidence type="ECO:0000313" key="3">
    <source>
        <dbReference type="Proteomes" id="UP000298722"/>
    </source>
</evidence>
<dbReference type="GeneID" id="37644176"/>
<reference evidence="2 3" key="1">
    <citation type="submission" date="2019-04" db="EMBL/GenBank/DDBJ databases">
        <title>Methylomes of two halophilic Archaea, Haloarcula marismortui and Haloferax mediterranei.</title>
        <authorList>
            <person name="DasSarma S."/>
            <person name="DasSarma P."/>
            <person name="DasSarma S."/>
            <person name="Fomenkov A."/>
            <person name="Vincze T."/>
            <person name="Anton B.P."/>
            <person name="Roberts R.J."/>
        </authorList>
    </citation>
    <scope>NUCLEOTIDE SEQUENCE [LARGE SCALE GENOMIC DNA]</scope>
    <source>
        <strain evidence="2 3">ATCC 43049</strain>
        <plasmid evidence="3">phma33</plasmid>
    </source>
</reference>
<protein>
    <submittedName>
        <fullName evidence="2">Uncharacterized protein</fullName>
    </submittedName>
</protein>
<dbReference type="EMBL" id="CP039133">
    <property type="protein sequence ID" value="QCP89409.1"/>
    <property type="molecule type" value="Genomic_DNA"/>
</dbReference>
<accession>A0A4P8JQ67</accession>
<gene>
    <name evidence="2" type="ORF">E6P14_00295</name>
</gene>
<organism evidence="2 3">
    <name type="scientific">Haloarcula marismortui (strain ATCC 43049 / DSM 3752 / JCM 8966 / VKM B-1809)</name>
    <name type="common">Halobacterium marismortui</name>
    <dbReference type="NCBI Taxonomy" id="272569"/>
    <lineage>
        <taxon>Archaea</taxon>
        <taxon>Methanobacteriati</taxon>
        <taxon>Methanobacteriota</taxon>
        <taxon>Stenosarchaea group</taxon>
        <taxon>Halobacteria</taxon>
        <taxon>Halobacteriales</taxon>
        <taxon>Haloarculaceae</taxon>
        <taxon>Haloarcula</taxon>
    </lineage>
</organism>
<dbReference type="RefSeq" id="WP_137440587.1">
    <property type="nucleotide sequence ID" value="NC_006389.1"/>
</dbReference>